<sequence>MMHTQLSEVENELGNAVYDVAFKIHRKLGPGLLEKVYEECFCYELFLRNIPFKKQVKVPIHYEDLEIENGLRLDILVDGKIIVELKAQENNHAVWEAQLLSYLKLTGLRLGYIINFHTPLIKDGIKRRIL</sequence>
<dbReference type="Proteomes" id="UP001595906">
    <property type="component" value="Unassembled WGS sequence"/>
</dbReference>
<dbReference type="RefSeq" id="WP_379015134.1">
    <property type="nucleotide sequence ID" value="NZ_JBHSDC010000029.1"/>
</dbReference>
<evidence type="ECO:0000313" key="2">
    <source>
        <dbReference type="Proteomes" id="UP001595906"/>
    </source>
</evidence>
<evidence type="ECO:0000313" key="1">
    <source>
        <dbReference type="EMBL" id="MFC4233039.1"/>
    </source>
</evidence>
<keyword evidence="2" id="KW-1185">Reference proteome</keyword>
<name>A0ABV8Q136_9BACT</name>
<dbReference type="InterPro" id="IPR026350">
    <property type="entry name" value="GxxExxY"/>
</dbReference>
<reference evidence="2" key="1">
    <citation type="journal article" date="2019" name="Int. J. Syst. Evol. Microbiol.">
        <title>The Global Catalogue of Microorganisms (GCM) 10K type strain sequencing project: providing services to taxonomists for standard genome sequencing and annotation.</title>
        <authorList>
            <consortium name="The Broad Institute Genomics Platform"/>
            <consortium name="The Broad Institute Genome Sequencing Center for Infectious Disease"/>
            <person name="Wu L."/>
            <person name="Ma J."/>
        </authorList>
    </citation>
    <scope>NUCLEOTIDE SEQUENCE [LARGE SCALE GENOMIC DNA]</scope>
    <source>
        <strain evidence="2">CECT 8010</strain>
    </source>
</reference>
<dbReference type="EMBL" id="JBHSDC010000029">
    <property type="protein sequence ID" value="MFC4233039.1"/>
    <property type="molecule type" value="Genomic_DNA"/>
</dbReference>
<dbReference type="Pfam" id="PF13366">
    <property type="entry name" value="PDDEXK_3"/>
    <property type="match status" value="1"/>
</dbReference>
<gene>
    <name evidence="1" type="ORF">ACFOW1_14150</name>
</gene>
<comment type="caution">
    <text evidence="1">The sequence shown here is derived from an EMBL/GenBank/DDBJ whole genome shotgun (WGS) entry which is preliminary data.</text>
</comment>
<protein>
    <submittedName>
        <fullName evidence="1">GxxExxY protein</fullName>
    </submittedName>
</protein>
<proteinExistence type="predicted"/>
<accession>A0ABV8Q136</accession>
<organism evidence="1 2">
    <name type="scientific">Parasediminibacterium paludis</name>
    <dbReference type="NCBI Taxonomy" id="908966"/>
    <lineage>
        <taxon>Bacteria</taxon>
        <taxon>Pseudomonadati</taxon>
        <taxon>Bacteroidota</taxon>
        <taxon>Chitinophagia</taxon>
        <taxon>Chitinophagales</taxon>
        <taxon>Chitinophagaceae</taxon>
        <taxon>Parasediminibacterium</taxon>
    </lineage>
</organism>
<dbReference type="NCBIfam" id="TIGR04256">
    <property type="entry name" value="GxxExxY"/>
    <property type="match status" value="1"/>
</dbReference>